<keyword evidence="1" id="KW-0732">Signal</keyword>
<sequence length="152" mass="16575">MIHSHKNIWIAIFSLFAMLMSSYVSSMPMMAMNNAPSYSMASDERDSHQHHHVAEYRELSSDAHSDHKATNCHSESHPTVDLAAHNVMESSHCSDSSSSVDTCCISVCSSTSYPTSDVDAPHSLSFSLALHQSDTIGAPVTRIQTLLRPPSA</sequence>
<feature type="signal peptide" evidence="1">
    <location>
        <begin position="1"/>
        <end position="26"/>
    </location>
</feature>
<comment type="caution">
    <text evidence="2">The sequence shown here is derived from an EMBL/GenBank/DDBJ whole genome shotgun (WGS) entry which is preliminary data.</text>
</comment>
<dbReference type="EMBL" id="RXZH01000001">
    <property type="protein sequence ID" value="RTZ17693.1"/>
    <property type="molecule type" value="Genomic_DNA"/>
</dbReference>
<dbReference type="AlphaFoldDB" id="A0A432D176"/>
<evidence type="ECO:0008006" key="4">
    <source>
        <dbReference type="Google" id="ProtNLM"/>
    </source>
</evidence>
<proteinExistence type="predicted"/>
<dbReference type="RefSeq" id="WP_126572444.1">
    <property type="nucleotide sequence ID" value="NZ_RXZH01000001.1"/>
</dbReference>
<dbReference type="OrthoDB" id="5903145at2"/>
<evidence type="ECO:0000313" key="3">
    <source>
        <dbReference type="Proteomes" id="UP000268973"/>
    </source>
</evidence>
<evidence type="ECO:0000313" key="2">
    <source>
        <dbReference type="EMBL" id="RTZ17693.1"/>
    </source>
</evidence>
<evidence type="ECO:0000256" key="1">
    <source>
        <dbReference type="SAM" id="SignalP"/>
    </source>
</evidence>
<reference evidence="2 3" key="1">
    <citation type="submission" date="2018-12" db="EMBL/GenBank/DDBJ databases">
        <title>Vibrio sp. isolated from China Sea.</title>
        <authorList>
            <person name="Li Y."/>
        </authorList>
    </citation>
    <scope>NUCLEOTIDE SEQUENCE [LARGE SCALE GENOMIC DNA]</scope>
    <source>
        <strain evidence="2 3">BEI207</strain>
    </source>
</reference>
<organism evidence="2 3">
    <name type="scientific">Vibrio aquaticus</name>
    <dbReference type="NCBI Taxonomy" id="2496559"/>
    <lineage>
        <taxon>Bacteria</taxon>
        <taxon>Pseudomonadati</taxon>
        <taxon>Pseudomonadota</taxon>
        <taxon>Gammaproteobacteria</taxon>
        <taxon>Vibrionales</taxon>
        <taxon>Vibrionaceae</taxon>
        <taxon>Vibrio</taxon>
    </lineage>
</organism>
<keyword evidence="3" id="KW-1185">Reference proteome</keyword>
<name>A0A432D176_9VIBR</name>
<dbReference type="Proteomes" id="UP000268973">
    <property type="component" value="Unassembled WGS sequence"/>
</dbReference>
<feature type="chain" id="PRO_5019192793" description="DUF2946 domain-containing protein" evidence="1">
    <location>
        <begin position="27"/>
        <end position="152"/>
    </location>
</feature>
<gene>
    <name evidence="2" type="ORF">EJ063_02595</name>
</gene>
<protein>
    <recommendedName>
        <fullName evidence="4">DUF2946 domain-containing protein</fullName>
    </recommendedName>
</protein>
<accession>A0A432D176</accession>